<dbReference type="InterPro" id="IPR052198">
    <property type="entry name" value="IorB_Oxidoreductase"/>
</dbReference>
<dbReference type="Gene3D" id="3.40.920.10">
    <property type="entry name" value="Pyruvate-ferredoxin oxidoreductase, PFOR, domain III"/>
    <property type="match status" value="1"/>
</dbReference>
<evidence type="ECO:0000313" key="4">
    <source>
        <dbReference type="Proteomes" id="UP000595564"/>
    </source>
</evidence>
<gene>
    <name evidence="3" type="primary">iorB</name>
    <name evidence="3" type="ORF">TTHT_0272</name>
</gene>
<dbReference type="EMBL" id="AP017470">
    <property type="protein sequence ID" value="BBB31894.1"/>
    <property type="molecule type" value="Genomic_DNA"/>
</dbReference>
<keyword evidence="4" id="KW-1185">Reference proteome</keyword>
<proteinExistence type="predicted"/>
<organism evidence="3 4">
    <name type="scientific">Thermotomaculum hydrothermale</name>
    <dbReference type="NCBI Taxonomy" id="981385"/>
    <lineage>
        <taxon>Bacteria</taxon>
        <taxon>Pseudomonadati</taxon>
        <taxon>Acidobacteriota</taxon>
        <taxon>Holophagae</taxon>
        <taxon>Thermotomaculales</taxon>
        <taxon>Thermotomaculaceae</taxon>
        <taxon>Thermotomaculum</taxon>
    </lineage>
</organism>
<evidence type="ECO:0000313" key="3">
    <source>
        <dbReference type="EMBL" id="BBB31894.1"/>
    </source>
</evidence>
<dbReference type="RefSeq" id="WP_201328228.1">
    <property type="nucleotide sequence ID" value="NZ_AP017470.1"/>
</dbReference>
<dbReference type="NCBIfam" id="NF005325">
    <property type="entry name" value="PRK06853.1-5"/>
    <property type="match status" value="1"/>
</dbReference>
<keyword evidence="3" id="KW-0670">Pyruvate</keyword>
<dbReference type="PANTHER" id="PTHR43854">
    <property type="entry name" value="INDOLEPYRUVATE OXIDOREDUCTASE SUBUNIT IORB"/>
    <property type="match status" value="1"/>
</dbReference>
<dbReference type="EC" id="1.2.7.8" evidence="3"/>
<dbReference type="AlphaFoldDB" id="A0A7R6PDS7"/>
<dbReference type="Pfam" id="PF01558">
    <property type="entry name" value="POR"/>
    <property type="match status" value="1"/>
</dbReference>
<dbReference type="NCBIfam" id="NF005322">
    <property type="entry name" value="PRK06853.1-2"/>
    <property type="match status" value="1"/>
</dbReference>
<sequence>MESKNILLVGVGGQGIVLASEIMSEFFKRQGYDVKKSEVHGMAQRGGIVSSHVRIGEKVYSPMIEKGNADIMLSFEKMEALRWLYYVKKDGVIVSSNVKMVPPIVSTGAFEYPEDVEERVLAERPDAKILDIVSALKELGNDKVTNVIMIGALSTMFDFEPEKWLEVIKEAVPKKVVDVNIKAFNKGRELMGK</sequence>
<dbReference type="SUPFAM" id="SSF53323">
    <property type="entry name" value="Pyruvate-ferredoxin oxidoreductase, PFOR, domain III"/>
    <property type="match status" value="1"/>
</dbReference>
<reference evidence="3 4" key="1">
    <citation type="journal article" date="2012" name="Extremophiles">
        <title>Thermotomaculum hydrothermale gen. nov., sp. nov., a novel heterotrophic thermophile within the phylum Acidobacteria from a deep-sea hydrothermal vent chimney in the Southern Okinawa Trough.</title>
        <authorList>
            <person name="Izumi H."/>
            <person name="Nunoura T."/>
            <person name="Miyazaki M."/>
            <person name="Mino S."/>
            <person name="Toki T."/>
            <person name="Takai K."/>
            <person name="Sako Y."/>
            <person name="Sawabe T."/>
            <person name="Nakagawa S."/>
        </authorList>
    </citation>
    <scope>NUCLEOTIDE SEQUENCE [LARGE SCALE GENOMIC DNA]</scope>
    <source>
        <strain evidence="3 4">AC55</strain>
    </source>
</reference>
<evidence type="ECO:0000256" key="1">
    <source>
        <dbReference type="ARBA" id="ARBA00023002"/>
    </source>
</evidence>
<protein>
    <submittedName>
        <fullName evidence="3">Indolepyruvate ferredoxin oxidoreductase, beta subunit</fullName>
        <ecNumber evidence="3">1.2.7.8</ecNumber>
    </submittedName>
</protein>
<dbReference type="InterPro" id="IPR019752">
    <property type="entry name" value="Pyrv/ketoisovalerate_OxRed_cat"/>
</dbReference>
<accession>A0A7R6PDS7</accession>
<name>A0A7R6PDS7_9BACT</name>
<feature type="domain" description="Pyruvate/ketoisovalerate oxidoreductase catalytic" evidence="2">
    <location>
        <begin position="12"/>
        <end position="189"/>
    </location>
</feature>
<dbReference type="InterPro" id="IPR002869">
    <property type="entry name" value="Pyrv_flavodox_OxRed_cen"/>
</dbReference>
<dbReference type="Proteomes" id="UP000595564">
    <property type="component" value="Chromosome"/>
</dbReference>
<evidence type="ECO:0000259" key="2">
    <source>
        <dbReference type="Pfam" id="PF01558"/>
    </source>
</evidence>
<keyword evidence="1 3" id="KW-0560">Oxidoreductase</keyword>
<dbReference type="GO" id="GO:0043805">
    <property type="term" value="F:indolepyruvate ferredoxin oxidoreductase activity"/>
    <property type="evidence" value="ECO:0007669"/>
    <property type="project" value="UniProtKB-EC"/>
</dbReference>
<dbReference type="PANTHER" id="PTHR43854:SF1">
    <property type="entry name" value="INDOLEPYRUVATE OXIDOREDUCTASE SUBUNIT IORB"/>
    <property type="match status" value="1"/>
</dbReference>
<dbReference type="KEGG" id="thyd:TTHT_0272"/>